<feature type="region of interest" description="Disordered" evidence="13">
    <location>
        <begin position="164"/>
        <end position="185"/>
    </location>
</feature>
<comment type="subcellular location">
    <subcellularLocation>
        <location evidence="1">Endoplasmic reticulum membrane</location>
        <topology evidence="1">Single-pass type I membrane protein</topology>
    </subcellularLocation>
    <subcellularLocation>
        <location evidence="2">Nucleus membrane</location>
    </subcellularLocation>
</comment>
<dbReference type="OrthoDB" id="9949323at2759"/>
<feature type="chain" id="PRO_5018757247" description="Protein shisa-5" evidence="15">
    <location>
        <begin position="24"/>
        <end position="253"/>
    </location>
</feature>
<evidence type="ECO:0000256" key="2">
    <source>
        <dbReference type="ARBA" id="ARBA00004126"/>
    </source>
</evidence>
<protein>
    <recommendedName>
        <fullName evidence="11">Protein shisa-5</fullName>
    </recommendedName>
    <alternativeName>
        <fullName evidence="12">Scotin</fullName>
    </alternativeName>
</protein>
<evidence type="ECO:0000256" key="10">
    <source>
        <dbReference type="ARBA" id="ARBA00038108"/>
    </source>
</evidence>
<evidence type="ECO:0000256" key="15">
    <source>
        <dbReference type="SAM" id="SignalP"/>
    </source>
</evidence>
<keyword evidence="5" id="KW-0256">Endoplasmic reticulum</keyword>
<evidence type="ECO:0000259" key="16">
    <source>
        <dbReference type="Pfam" id="PF13908"/>
    </source>
</evidence>
<dbReference type="PANTHER" id="PTHR31395">
    <property type="entry name" value="SHISA"/>
    <property type="match status" value="1"/>
</dbReference>
<evidence type="ECO:0000256" key="1">
    <source>
        <dbReference type="ARBA" id="ARBA00004115"/>
    </source>
</evidence>
<evidence type="ECO:0000256" key="8">
    <source>
        <dbReference type="ARBA" id="ARBA00023242"/>
    </source>
</evidence>
<keyword evidence="3 14" id="KW-0812">Transmembrane</keyword>
<dbReference type="OMA" id="YKACRRQ"/>
<feature type="region of interest" description="Disordered" evidence="13">
    <location>
        <begin position="202"/>
        <end position="253"/>
    </location>
</feature>
<evidence type="ECO:0000256" key="7">
    <source>
        <dbReference type="ARBA" id="ARBA00023136"/>
    </source>
</evidence>
<evidence type="ECO:0000256" key="5">
    <source>
        <dbReference type="ARBA" id="ARBA00022824"/>
    </source>
</evidence>
<dbReference type="GO" id="GO:0005789">
    <property type="term" value="C:endoplasmic reticulum membrane"/>
    <property type="evidence" value="ECO:0007669"/>
    <property type="project" value="UniProtKB-SubCell"/>
</dbReference>
<dbReference type="Proteomes" id="UP000283210">
    <property type="component" value="Chromosome 5"/>
</dbReference>
<feature type="transmembrane region" description="Helical" evidence="14">
    <location>
        <begin position="85"/>
        <end position="111"/>
    </location>
</feature>
<dbReference type="GO" id="GO:0031965">
    <property type="term" value="C:nuclear membrane"/>
    <property type="evidence" value="ECO:0007669"/>
    <property type="project" value="UniProtKB-SubCell"/>
</dbReference>
<reference evidence="17 18" key="2">
    <citation type="submission" date="2019-01" db="EMBL/GenBank/DDBJ databases">
        <title>A chromosome length genome reference of the Java medaka (oryzias javanicus).</title>
        <authorList>
            <person name="Herpin A."/>
            <person name="Takehana Y."/>
            <person name="Naruse K."/>
            <person name="Ansai S."/>
            <person name="Kawaguchi M."/>
        </authorList>
    </citation>
    <scope>NUCLEOTIDE SEQUENCE [LARGE SCALE GENOMIC DNA]</scope>
    <source>
        <strain evidence="17">RS831</strain>
        <tissue evidence="17">Whole body</tissue>
    </source>
</reference>
<proteinExistence type="inferred from homology"/>
<reference evidence="17 18" key="1">
    <citation type="submission" date="2018-11" db="EMBL/GenBank/DDBJ databases">
        <authorList>
            <person name="Lopez-Roques C."/>
            <person name="Donnadieu C."/>
            <person name="Bouchez O."/>
            <person name="Klopp C."/>
            <person name="Cabau C."/>
            <person name="Zahm M."/>
        </authorList>
    </citation>
    <scope>NUCLEOTIDE SEQUENCE [LARGE SCALE GENOMIC DNA]</scope>
    <source>
        <strain evidence="17">RS831</strain>
        <tissue evidence="17">Whole body</tissue>
    </source>
</reference>
<feature type="signal peptide" evidence="15">
    <location>
        <begin position="1"/>
        <end position="23"/>
    </location>
</feature>
<keyword evidence="7 14" id="KW-0472">Membrane</keyword>
<dbReference type="InterPro" id="IPR053891">
    <property type="entry name" value="Shisa_N"/>
</dbReference>
<accession>A0A3S2PYK6</accession>
<keyword evidence="8" id="KW-0539">Nucleus</keyword>
<keyword evidence="4" id="KW-0053">Apoptosis</keyword>
<keyword evidence="15" id="KW-0732">Signal</keyword>
<comment type="similarity">
    <text evidence="10">Belongs to the shisa family.</text>
</comment>
<evidence type="ECO:0000313" key="18">
    <source>
        <dbReference type="Proteomes" id="UP000283210"/>
    </source>
</evidence>
<evidence type="ECO:0000256" key="11">
    <source>
        <dbReference type="ARBA" id="ARBA00040441"/>
    </source>
</evidence>
<gene>
    <name evidence="17" type="ORF">OJAV_G00046190</name>
</gene>
<evidence type="ECO:0000256" key="3">
    <source>
        <dbReference type="ARBA" id="ARBA00022692"/>
    </source>
</evidence>
<feature type="domain" description="Shisa N-terminal" evidence="16">
    <location>
        <begin position="24"/>
        <end position="72"/>
    </location>
</feature>
<comment type="function">
    <text evidence="9">Can induce apoptosis in a caspase-dependent manner and plays a role in p53/TP53-dependent apoptosis.</text>
</comment>
<dbReference type="AlphaFoldDB" id="A0A3S2PYK6"/>
<sequence>MALGPCSAFLLVFIAVLPNYISAGDDCLSYTDNFDKYHSFKTCKYSFCCGSCNNRYCCSNILYSFDEDAQENCAFYPPDFHIPVMVISIVGAIVFVLIFVCCCVCPCCCLYKMCRKPQPVIATTHHTIVTSAPGQYPQQPTVPAQSYQGAQPYPPYQPIPVQPGYGTNSMPAAGPQGPQFTPGPLPTYQEAIANPAYPPQPMPYSQAAFHPGQPPYPLQPPACSNPTAPPAHTDYLAQPAYNPAFAAPPPKTG</sequence>
<dbReference type="GO" id="GO:0006915">
    <property type="term" value="P:apoptotic process"/>
    <property type="evidence" value="ECO:0007669"/>
    <property type="project" value="UniProtKB-KW"/>
</dbReference>
<keyword evidence="18" id="KW-1185">Reference proteome</keyword>
<evidence type="ECO:0000256" key="14">
    <source>
        <dbReference type="SAM" id="Phobius"/>
    </source>
</evidence>
<evidence type="ECO:0000256" key="12">
    <source>
        <dbReference type="ARBA" id="ARBA00041983"/>
    </source>
</evidence>
<keyword evidence="6 14" id="KW-1133">Transmembrane helix</keyword>
<dbReference type="EMBL" id="CM012441">
    <property type="protein sequence ID" value="RVE73431.1"/>
    <property type="molecule type" value="Genomic_DNA"/>
</dbReference>
<evidence type="ECO:0000256" key="9">
    <source>
        <dbReference type="ARBA" id="ARBA00037507"/>
    </source>
</evidence>
<evidence type="ECO:0000256" key="6">
    <source>
        <dbReference type="ARBA" id="ARBA00022989"/>
    </source>
</evidence>
<dbReference type="PANTHER" id="PTHR31395:SF14">
    <property type="entry name" value="PROTEIN SHISA-5"/>
    <property type="match status" value="1"/>
</dbReference>
<evidence type="ECO:0000256" key="4">
    <source>
        <dbReference type="ARBA" id="ARBA00022703"/>
    </source>
</evidence>
<evidence type="ECO:0000313" key="17">
    <source>
        <dbReference type="EMBL" id="RVE73431.1"/>
    </source>
</evidence>
<dbReference type="InterPro" id="IPR026910">
    <property type="entry name" value="Shisa"/>
</dbReference>
<evidence type="ECO:0000256" key="13">
    <source>
        <dbReference type="SAM" id="MobiDB-lite"/>
    </source>
</evidence>
<name>A0A3S2PYK6_ORYJA</name>
<dbReference type="Pfam" id="PF13908">
    <property type="entry name" value="Shisa_N"/>
    <property type="match status" value="1"/>
</dbReference>
<organism evidence="17 18">
    <name type="scientific">Oryzias javanicus</name>
    <name type="common">Javanese ricefish</name>
    <name type="synonym">Aplocheilus javanicus</name>
    <dbReference type="NCBI Taxonomy" id="123683"/>
    <lineage>
        <taxon>Eukaryota</taxon>
        <taxon>Metazoa</taxon>
        <taxon>Chordata</taxon>
        <taxon>Craniata</taxon>
        <taxon>Vertebrata</taxon>
        <taxon>Euteleostomi</taxon>
        <taxon>Actinopterygii</taxon>
        <taxon>Neopterygii</taxon>
        <taxon>Teleostei</taxon>
        <taxon>Neoteleostei</taxon>
        <taxon>Acanthomorphata</taxon>
        <taxon>Ovalentaria</taxon>
        <taxon>Atherinomorphae</taxon>
        <taxon>Beloniformes</taxon>
        <taxon>Adrianichthyidae</taxon>
        <taxon>Oryziinae</taxon>
        <taxon>Oryzias</taxon>
    </lineage>
</organism>